<keyword evidence="3" id="KW-1185">Reference proteome</keyword>
<feature type="region of interest" description="Disordered" evidence="1">
    <location>
        <begin position="1"/>
        <end position="29"/>
    </location>
</feature>
<dbReference type="EMBL" id="JBHTHX010001399">
    <property type="protein sequence ID" value="MFD0888584.1"/>
    <property type="molecule type" value="Genomic_DNA"/>
</dbReference>
<protein>
    <submittedName>
        <fullName evidence="2">ABC transporter ATP-binding protein</fullName>
    </submittedName>
</protein>
<reference evidence="3" key="1">
    <citation type="journal article" date="2019" name="Int. J. Syst. Evol. Microbiol.">
        <title>The Global Catalogue of Microorganisms (GCM) 10K type strain sequencing project: providing services to taxonomists for standard genome sequencing and annotation.</title>
        <authorList>
            <consortium name="The Broad Institute Genomics Platform"/>
            <consortium name="The Broad Institute Genome Sequencing Center for Infectious Disease"/>
            <person name="Wu L."/>
            <person name="Ma J."/>
        </authorList>
    </citation>
    <scope>NUCLEOTIDE SEQUENCE [LARGE SCALE GENOMIC DNA]</scope>
    <source>
        <strain evidence="3">CCUG 62974</strain>
    </source>
</reference>
<evidence type="ECO:0000256" key="1">
    <source>
        <dbReference type="SAM" id="MobiDB-lite"/>
    </source>
</evidence>
<keyword evidence="2" id="KW-0547">Nucleotide-binding</keyword>
<gene>
    <name evidence="2" type="ORF">ACFQ08_28955</name>
</gene>
<proteinExistence type="predicted"/>
<evidence type="ECO:0000313" key="3">
    <source>
        <dbReference type="Proteomes" id="UP001597024"/>
    </source>
</evidence>
<organism evidence="2 3">
    <name type="scientific">Streptosporangium algeriense</name>
    <dbReference type="NCBI Taxonomy" id="1682748"/>
    <lineage>
        <taxon>Bacteria</taxon>
        <taxon>Bacillati</taxon>
        <taxon>Actinomycetota</taxon>
        <taxon>Actinomycetes</taxon>
        <taxon>Streptosporangiales</taxon>
        <taxon>Streptosporangiaceae</taxon>
        <taxon>Streptosporangium</taxon>
    </lineage>
</organism>
<evidence type="ECO:0000313" key="2">
    <source>
        <dbReference type="EMBL" id="MFD0888584.1"/>
    </source>
</evidence>
<comment type="caution">
    <text evidence="2">The sequence shown here is derived from an EMBL/GenBank/DDBJ whole genome shotgun (WGS) entry which is preliminary data.</text>
</comment>
<name>A0ABW3DZL6_9ACTN</name>
<keyword evidence="2" id="KW-0067">ATP-binding</keyword>
<sequence length="73" mass="7985">EPATLGGRATAKARVSWSDEGERRTLETDTPTRTVLELTRRFDGEVPGLTVTRPTLEEVYLQLVALSPSEVAS</sequence>
<feature type="non-terminal residue" evidence="2">
    <location>
        <position position="1"/>
    </location>
</feature>
<dbReference type="GO" id="GO:0005524">
    <property type="term" value="F:ATP binding"/>
    <property type="evidence" value="ECO:0007669"/>
    <property type="project" value="UniProtKB-KW"/>
</dbReference>
<dbReference type="Proteomes" id="UP001597024">
    <property type="component" value="Unassembled WGS sequence"/>
</dbReference>
<accession>A0ABW3DZL6</accession>